<feature type="domain" description="WAP" evidence="10">
    <location>
        <begin position="961"/>
        <end position="1010"/>
    </location>
</feature>
<feature type="domain" description="Pacifastin" evidence="11">
    <location>
        <begin position="352"/>
        <end position="395"/>
    </location>
</feature>
<evidence type="ECO:0000256" key="1">
    <source>
        <dbReference type="ARBA" id="ARBA00004613"/>
    </source>
</evidence>
<dbReference type="SMART" id="SM00215">
    <property type="entry name" value="VWC_out"/>
    <property type="match status" value="2"/>
</dbReference>
<dbReference type="PRINTS" id="PR00759">
    <property type="entry name" value="BASICPTASE"/>
</dbReference>
<evidence type="ECO:0000256" key="5">
    <source>
        <dbReference type="PROSITE-ProRule" id="PRU00500"/>
    </source>
</evidence>
<dbReference type="InterPro" id="IPR000716">
    <property type="entry name" value="Thyroglobulin_1"/>
</dbReference>
<feature type="domain" description="WAP" evidence="10">
    <location>
        <begin position="1013"/>
        <end position="1063"/>
    </location>
</feature>
<dbReference type="InterPro" id="IPR020901">
    <property type="entry name" value="Prtase_inh_Kunz-CS"/>
</dbReference>
<feature type="domain" description="Thyroglobulin type-1" evidence="9">
    <location>
        <begin position="817"/>
        <end position="879"/>
    </location>
</feature>
<accession>A0A1X7VFM2</accession>
<dbReference type="Gene3D" id="4.10.800.10">
    <property type="entry name" value="Thyroglobulin type-1"/>
    <property type="match status" value="5"/>
</dbReference>
<dbReference type="InterPro" id="IPR002223">
    <property type="entry name" value="Kunitz_BPTI"/>
</dbReference>
<dbReference type="OrthoDB" id="6236007at2759"/>
<dbReference type="CDD" id="cd19941">
    <property type="entry name" value="TIL"/>
    <property type="match status" value="3"/>
</dbReference>
<dbReference type="FunFam" id="4.10.410.10:FF:000020">
    <property type="entry name" value="Collagen, type VI, alpha 3"/>
    <property type="match status" value="1"/>
</dbReference>
<organism evidence="12">
    <name type="scientific">Amphimedon queenslandica</name>
    <name type="common">Sponge</name>
    <dbReference type="NCBI Taxonomy" id="400682"/>
    <lineage>
        <taxon>Eukaryota</taxon>
        <taxon>Metazoa</taxon>
        <taxon>Porifera</taxon>
        <taxon>Demospongiae</taxon>
        <taxon>Heteroscleromorpha</taxon>
        <taxon>Haplosclerida</taxon>
        <taxon>Niphatidae</taxon>
        <taxon>Amphimedon</taxon>
    </lineage>
</organism>
<evidence type="ECO:0000256" key="6">
    <source>
        <dbReference type="SAM" id="Phobius"/>
    </source>
</evidence>
<dbReference type="PANTHER" id="PTHR23259">
    <property type="entry name" value="RIDDLE"/>
    <property type="match status" value="1"/>
</dbReference>
<evidence type="ECO:0000259" key="8">
    <source>
        <dbReference type="PROSITE" id="PS50279"/>
    </source>
</evidence>
<comment type="subcellular location">
    <subcellularLocation>
        <location evidence="1">Secreted</location>
    </subcellularLocation>
</comment>
<dbReference type="PANTHER" id="PTHR23259:SF70">
    <property type="entry name" value="ACCESSORY GLAND PROTEIN ACP62F-RELATED"/>
    <property type="match status" value="1"/>
</dbReference>
<sequence length="1525" mass="158842">MKVISSTVLFLSLVAAVISTSQESSTPAPSATPVPACTNGKRYTECGTECPLTCENKDKNIVCPDVCVAGCFCPTGMVLHNGVCVEPSQCPSNTPTCTNGKSYTECGTECPLTCENKDKHTGCADVCVAGCFCPTGMVLLNDACVEPSQCPSNTPTCTNGKRYTECGTECPLTCENKDKNIICPLVCVAGCFCPTGMVLLNDACVEPSQCPVSNTTTTSTPTVASTIKAPYVEPPMSCPAIDKRGACIIEAACAENADTTCDSGKLCCSNGCGTVCTTGLLPSPLCTAVKLKATNSSSGLLGAYIPQCKENGDFSEIQCHEGYCWCVDVKTGKATTQPARSHPVCNATTTTAVTCKSGGNTYAVGDSFKATDGCNTCHCTSTGVAACTMMACLPPHTTTSPPAITAPYIDPPLMCPNVTGNVGLCAIDLACTGTTNRTCDSGSLCCFNGCSRVCTTGVTPSPLCSAVKLKATNSSSGLLGAYIPQCKENGDFSEIQCHEGYCWCVDVKTGKATTQPARSHPVCNATTTTAVTCKSGGNTYAVGESFKATDGCNTCHCTSTGVAACTMMACLPPHTTTSPPAITAPYIDPPLMCPNVTGNVGLCAIDLACTGTTNRTCDSGKLCCSNGCSRVCTTGVTPSPLCSAVKLKATNSSSGLLGAYIPQCKENGDFSEIQCHEGYCWCVDVKTGKATTQPARSHPVCNATTTTAITCKSGGNTYAVGDSFKATDGCNTCHCTSTGVAACTMMACLPPHTTTSPPAITAPYIDPPLMCPNVTGNAGICSIDPACTGTTNRTCDSGSLCCSNGCSRVCTTGVTPSPLCSAVKLKATNSSSGLLGAYIPQCKENGDFSEIQCHEGYCWCVDVKTGKATTQPARSKPVCHSTTTTDSSDSTSSLPDYCKLSPVVGNCRGSIPSYFYNSTSSKCESFTYGGCGGNDNRFSTQLACLEACAGVVVELPSVPANLSHVDMCPTPDPSQSVVGACEEECSADSSCEETEKCCSNGCGHSCTTSTSIPYYKPPMSCPPINPILGVFCSIDFGCKSHAVCQEDELCCPTGCGSMCMKGVKPTPLCPAVVNSTQSTNGLLIGAYTPQCDAKGDFSSVQCHGSTGMCWCVNTTTGKPTSSPVMHQQPECDVEGLNCNGIMCDWPNCGDGIKPISDDKHCCPYCPPPSSTSCTINGVSHPNNSTFTAPDGCNTCHCTNGVTGCTRMLCPPCVVDGVSHASGSSFTAPDGCNTCTCYNGMAACTEMACPPCNVGGKNYASGTNFKAPDGCNTCFCSNGIAVCTEKACLPVCSAGNMSIPEGRTINDGCSVCSCKDLKITCTKSKSCHNPITKVLNVTMRFTGDYDSLTANPSSFKLMIKESLVAKYASKTGLQKSQIKAIYLSRGSVIITVTLKDGSDSANVTHLLIQMEQDYKNKTLVIIYQNTTLTPTGDFHYSQSGSTSELDNNGGDKESDDDGGMFFWIYVSAAGLLFVVLIVLAVLTIFAFKKKNQHQFRHHRLPMADVHNDEVSFVKGYKPMTIQMETI</sequence>
<dbReference type="InterPro" id="IPR036645">
    <property type="entry name" value="Elafin-like_sf"/>
</dbReference>
<dbReference type="InterPro" id="IPR036880">
    <property type="entry name" value="Kunitz_BPTI_sf"/>
</dbReference>
<dbReference type="SUPFAM" id="SSF57603">
    <property type="entry name" value="FnI-like domain"/>
    <property type="match status" value="4"/>
</dbReference>
<feature type="transmembrane region" description="Helical" evidence="6">
    <location>
        <begin position="1461"/>
        <end position="1486"/>
    </location>
</feature>
<dbReference type="PROSITE" id="PS00484">
    <property type="entry name" value="THYROGLOBULIN_1_1"/>
    <property type="match status" value="5"/>
</dbReference>
<name>A0A1X7VFM2_AMPQE</name>
<feature type="domain" description="Thyroglobulin type-1" evidence="9">
    <location>
        <begin position="461"/>
        <end position="523"/>
    </location>
</feature>
<evidence type="ECO:0000256" key="7">
    <source>
        <dbReference type="SAM" id="SignalP"/>
    </source>
</evidence>
<dbReference type="PROSITE" id="PS51390">
    <property type="entry name" value="WAP"/>
    <property type="match status" value="2"/>
</dbReference>
<feature type="disulfide bond" evidence="5">
    <location>
        <begin position="1102"/>
        <end position="1109"/>
    </location>
</feature>
<dbReference type="PROSITE" id="PS51162">
    <property type="entry name" value="THYROGLOBULIN_1_2"/>
    <property type="match status" value="5"/>
</dbReference>
<dbReference type="SUPFAM" id="SSF57256">
    <property type="entry name" value="Elafin-like"/>
    <property type="match status" value="1"/>
</dbReference>
<dbReference type="SUPFAM" id="SSF57362">
    <property type="entry name" value="BPTI-like"/>
    <property type="match status" value="1"/>
</dbReference>
<feature type="domain" description="Thyroglobulin type-1" evidence="9">
    <location>
        <begin position="1066"/>
        <end position="1131"/>
    </location>
</feature>
<dbReference type="InterPro" id="IPR008197">
    <property type="entry name" value="WAP_dom"/>
</dbReference>
<dbReference type="Pfam" id="PF00014">
    <property type="entry name" value="Kunitz_BPTI"/>
    <property type="match status" value="1"/>
</dbReference>
<dbReference type="Gene3D" id="4.10.75.10">
    <property type="entry name" value="Elafin-like"/>
    <property type="match status" value="1"/>
</dbReference>
<feature type="domain" description="Thyroglobulin type-1" evidence="9">
    <location>
        <begin position="283"/>
        <end position="345"/>
    </location>
</feature>
<keyword evidence="6" id="KW-0812">Transmembrane</keyword>
<keyword evidence="13" id="KW-1185">Reference proteome</keyword>
<dbReference type="CDD" id="cd00109">
    <property type="entry name" value="Kunitz-type"/>
    <property type="match status" value="1"/>
</dbReference>
<evidence type="ECO:0008006" key="14">
    <source>
        <dbReference type="Google" id="ProtNLM"/>
    </source>
</evidence>
<dbReference type="SMART" id="SM00217">
    <property type="entry name" value="WAP"/>
    <property type="match status" value="2"/>
</dbReference>
<feature type="domain" description="BPTI/Kunitz inhibitor" evidence="8">
    <location>
        <begin position="898"/>
        <end position="948"/>
    </location>
</feature>
<feature type="disulfide bond" evidence="5">
    <location>
        <begin position="1111"/>
        <end position="1131"/>
    </location>
</feature>
<dbReference type="SMART" id="SM00131">
    <property type="entry name" value="KU"/>
    <property type="match status" value="1"/>
</dbReference>
<feature type="domain" description="Pacifastin" evidence="11">
    <location>
        <begin position="708"/>
        <end position="751"/>
    </location>
</feature>
<feature type="domain" description="Pacifastin" evidence="11">
    <location>
        <begin position="530"/>
        <end position="573"/>
    </location>
</feature>
<dbReference type="InterPro" id="IPR001007">
    <property type="entry name" value="VWF_dom"/>
</dbReference>
<gene>
    <name evidence="12" type="primary">100635554</name>
</gene>
<dbReference type="EnsemblMetazoa" id="Aqu2.1.38788_001">
    <property type="protein sequence ID" value="Aqu2.1.38788_001"/>
    <property type="gene ID" value="Aqu2.1.38788"/>
</dbReference>
<dbReference type="GO" id="GO:0005576">
    <property type="term" value="C:extracellular region"/>
    <property type="evidence" value="ECO:0007669"/>
    <property type="project" value="UniProtKB-SubCell"/>
</dbReference>
<dbReference type="Pfam" id="PF00086">
    <property type="entry name" value="Thyroglobulin_1"/>
    <property type="match status" value="5"/>
</dbReference>
<dbReference type="InterPro" id="IPR008037">
    <property type="entry name" value="Pacifastin_dom"/>
</dbReference>
<comment type="caution">
    <text evidence="5">Lacks conserved residue(s) required for the propagation of feature annotation.</text>
</comment>
<evidence type="ECO:0000313" key="13">
    <source>
        <dbReference type="Proteomes" id="UP000007879"/>
    </source>
</evidence>
<dbReference type="Pfam" id="PF05375">
    <property type="entry name" value="Pacifastin_I"/>
    <property type="match status" value="5"/>
</dbReference>
<evidence type="ECO:0000256" key="4">
    <source>
        <dbReference type="ARBA" id="ARBA00023157"/>
    </source>
</evidence>
<dbReference type="SUPFAM" id="SSF57283">
    <property type="entry name" value="PMP inhibitors"/>
    <property type="match status" value="2"/>
</dbReference>
<dbReference type="CDD" id="cd00191">
    <property type="entry name" value="TY"/>
    <property type="match status" value="5"/>
</dbReference>
<dbReference type="Pfam" id="PF01826">
    <property type="entry name" value="TIL"/>
    <property type="match status" value="3"/>
</dbReference>
<dbReference type="PROSITE" id="PS51446">
    <property type="entry name" value="PACIFASTIN"/>
    <property type="match status" value="3"/>
</dbReference>
<dbReference type="PROSITE" id="PS50279">
    <property type="entry name" value="BPTI_KUNITZ_2"/>
    <property type="match status" value="1"/>
</dbReference>
<dbReference type="InterPro" id="IPR036084">
    <property type="entry name" value="Ser_inhib-like_sf"/>
</dbReference>
<dbReference type="Gene3D" id="2.10.70.10">
    <property type="entry name" value="Complement Module, domain 1"/>
    <property type="match status" value="3"/>
</dbReference>
<evidence type="ECO:0000259" key="9">
    <source>
        <dbReference type="PROSITE" id="PS51162"/>
    </source>
</evidence>
<keyword evidence="7" id="KW-0732">Signal</keyword>
<keyword evidence="6" id="KW-0472">Membrane</keyword>
<dbReference type="InParanoid" id="A0A1X7VFM2"/>
<dbReference type="InterPro" id="IPR036201">
    <property type="entry name" value="Pacifastin_dom_sf"/>
</dbReference>
<keyword evidence="4 5" id="KW-1015">Disulfide bond</keyword>
<dbReference type="Pfam" id="PF00095">
    <property type="entry name" value="WAP"/>
    <property type="match status" value="1"/>
</dbReference>
<evidence type="ECO:0000313" key="12">
    <source>
        <dbReference type="EnsemblMetazoa" id="Aqu2.1.38788_001"/>
    </source>
</evidence>
<dbReference type="SMART" id="SM00211">
    <property type="entry name" value="TY"/>
    <property type="match status" value="5"/>
</dbReference>
<dbReference type="Proteomes" id="UP000007879">
    <property type="component" value="Unassembled WGS sequence"/>
</dbReference>
<dbReference type="GO" id="GO:0004867">
    <property type="term" value="F:serine-type endopeptidase inhibitor activity"/>
    <property type="evidence" value="ECO:0007669"/>
    <property type="project" value="InterPro"/>
</dbReference>
<evidence type="ECO:0000259" key="10">
    <source>
        <dbReference type="PROSITE" id="PS51390"/>
    </source>
</evidence>
<dbReference type="eggNOG" id="KOG1217">
    <property type="taxonomic scope" value="Eukaryota"/>
</dbReference>
<feature type="domain" description="Thyroglobulin type-1" evidence="9">
    <location>
        <begin position="639"/>
        <end position="701"/>
    </location>
</feature>
<protein>
    <recommendedName>
        <fullName evidence="14">Thyroglobulin type-1 domain-containing protein</fullName>
    </recommendedName>
</protein>
<evidence type="ECO:0000259" key="11">
    <source>
        <dbReference type="PROSITE" id="PS51446"/>
    </source>
</evidence>
<reference evidence="13" key="1">
    <citation type="journal article" date="2010" name="Nature">
        <title>The Amphimedon queenslandica genome and the evolution of animal complexity.</title>
        <authorList>
            <person name="Srivastava M."/>
            <person name="Simakov O."/>
            <person name="Chapman J."/>
            <person name="Fahey B."/>
            <person name="Gauthier M.E."/>
            <person name="Mitros T."/>
            <person name="Richards G.S."/>
            <person name="Conaco C."/>
            <person name="Dacre M."/>
            <person name="Hellsten U."/>
            <person name="Larroux C."/>
            <person name="Putnam N.H."/>
            <person name="Stanke M."/>
            <person name="Adamska M."/>
            <person name="Darling A."/>
            <person name="Degnan S.M."/>
            <person name="Oakley T.H."/>
            <person name="Plachetzki D.C."/>
            <person name="Zhai Y."/>
            <person name="Adamski M."/>
            <person name="Calcino A."/>
            <person name="Cummins S.F."/>
            <person name="Goodstein D.M."/>
            <person name="Harris C."/>
            <person name="Jackson D.J."/>
            <person name="Leys S.P."/>
            <person name="Shu S."/>
            <person name="Woodcroft B.J."/>
            <person name="Vervoort M."/>
            <person name="Kosik K.S."/>
            <person name="Manning G."/>
            <person name="Degnan B.M."/>
            <person name="Rokhsar D.S."/>
        </authorList>
    </citation>
    <scope>NUCLEOTIDE SEQUENCE [LARGE SCALE GENOMIC DNA]</scope>
</reference>
<dbReference type="InterPro" id="IPR051368">
    <property type="entry name" value="SerProtInhib-TIL_Domain"/>
</dbReference>
<dbReference type="SUPFAM" id="SSF57567">
    <property type="entry name" value="Serine protease inhibitors"/>
    <property type="match status" value="3"/>
</dbReference>
<dbReference type="FunFam" id="2.10.25.10:FF:000055">
    <property type="entry name" value="alpha-tectorin isoform X1"/>
    <property type="match status" value="3"/>
</dbReference>
<proteinExistence type="predicted"/>
<dbReference type="InterPro" id="IPR002919">
    <property type="entry name" value="TIL_dom"/>
</dbReference>
<dbReference type="SUPFAM" id="SSF57610">
    <property type="entry name" value="Thyroglobulin type-1 domain"/>
    <property type="match status" value="5"/>
</dbReference>
<dbReference type="Gene3D" id="4.10.410.10">
    <property type="entry name" value="Pancreatic trypsin inhibitor Kunitz domain"/>
    <property type="match status" value="1"/>
</dbReference>
<feature type="signal peptide" evidence="7">
    <location>
        <begin position="1"/>
        <end position="19"/>
    </location>
</feature>
<dbReference type="InterPro" id="IPR036857">
    <property type="entry name" value="Thyroglobulin_1_sf"/>
</dbReference>
<dbReference type="EnsemblMetazoa" id="XM_003384386.3">
    <property type="protein sequence ID" value="XP_003384434.1"/>
    <property type="gene ID" value="LOC100635554"/>
</dbReference>
<dbReference type="Gene3D" id="2.10.25.10">
    <property type="entry name" value="Laminin"/>
    <property type="match status" value="3"/>
</dbReference>
<evidence type="ECO:0000256" key="3">
    <source>
        <dbReference type="ARBA" id="ARBA00022690"/>
    </source>
</evidence>
<dbReference type="eggNOG" id="KOG4295">
    <property type="taxonomic scope" value="Eukaryota"/>
</dbReference>
<evidence type="ECO:0000256" key="2">
    <source>
        <dbReference type="ARBA" id="ARBA00022525"/>
    </source>
</evidence>
<keyword evidence="6" id="KW-1133">Transmembrane helix</keyword>
<keyword evidence="2" id="KW-0964">Secreted</keyword>
<dbReference type="PROSITE" id="PS00280">
    <property type="entry name" value="BPTI_KUNITZ_1"/>
    <property type="match status" value="1"/>
</dbReference>
<reference evidence="12" key="2">
    <citation type="submission" date="2017-05" db="UniProtKB">
        <authorList>
            <consortium name="EnsemblMetazoa"/>
        </authorList>
    </citation>
    <scope>IDENTIFICATION</scope>
</reference>
<keyword evidence="3" id="KW-0646">Protease inhibitor</keyword>
<feature type="chain" id="PRO_5010866608" description="Thyroglobulin type-1 domain-containing protein" evidence="7">
    <location>
        <begin position="20"/>
        <end position="1525"/>
    </location>
</feature>
<dbReference type="KEGG" id="aqu:100635554"/>